<dbReference type="AlphaFoldDB" id="A0A699QNW4"/>
<accession>A0A699QNW4</accession>
<sequence>MTISLDSLGIRGREFGHFAKECRKSKRVTDSAYHKEKMLLCKQAEQAYSGTDSEPVEQVQNDAGYNVFDNDLHNSEQSKSVSNTCLVETDDSNVSLDSPYMCEYDIKNDQK</sequence>
<organism evidence="1">
    <name type="scientific">Tanacetum cinerariifolium</name>
    <name type="common">Dalmatian daisy</name>
    <name type="synonym">Chrysanthemum cinerariifolium</name>
    <dbReference type="NCBI Taxonomy" id="118510"/>
    <lineage>
        <taxon>Eukaryota</taxon>
        <taxon>Viridiplantae</taxon>
        <taxon>Streptophyta</taxon>
        <taxon>Embryophyta</taxon>
        <taxon>Tracheophyta</taxon>
        <taxon>Spermatophyta</taxon>
        <taxon>Magnoliopsida</taxon>
        <taxon>eudicotyledons</taxon>
        <taxon>Gunneridae</taxon>
        <taxon>Pentapetalae</taxon>
        <taxon>asterids</taxon>
        <taxon>campanulids</taxon>
        <taxon>Asterales</taxon>
        <taxon>Asteraceae</taxon>
        <taxon>Asteroideae</taxon>
        <taxon>Anthemideae</taxon>
        <taxon>Anthemidinae</taxon>
        <taxon>Tanacetum</taxon>
    </lineage>
</organism>
<dbReference type="EMBL" id="BKCJ011058009">
    <property type="protein sequence ID" value="GFC76789.1"/>
    <property type="molecule type" value="Genomic_DNA"/>
</dbReference>
<proteinExistence type="predicted"/>
<gene>
    <name evidence="1" type="ORF">Tci_848759</name>
</gene>
<evidence type="ECO:0008006" key="2">
    <source>
        <dbReference type="Google" id="ProtNLM"/>
    </source>
</evidence>
<name>A0A699QNW4_TANCI</name>
<evidence type="ECO:0000313" key="1">
    <source>
        <dbReference type="EMBL" id="GFC76789.1"/>
    </source>
</evidence>
<reference evidence="1" key="1">
    <citation type="journal article" date="2019" name="Sci. Rep.">
        <title>Draft genome of Tanacetum cinerariifolium, the natural source of mosquito coil.</title>
        <authorList>
            <person name="Yamashiro T."/>
            <person name="Shiraishi A."/>
            <person name="Satake H."/>
            <person name="Nakayama K."/>
        </authorList>
    </citation>
    <scope>NUCLEOTIDE SEQUENCE</scope>
</reference>
<comment type="caution">
    <text evidence="1">The sequence shown here is derived from an EMBL/GenBank/DDBJ whole genome shotgun (WGS) entry which is preliminary data.</text>
</comment>
<protein>
    <recommendedName>
        <fullName evidence="2">Gag-Pol polyprotein</fullName>
    </recommendedName>
</protein>